<gene>
    <name evidence="1" type="primary">rr01</name>
    <name evidence="1" type="ORF">SK629_0690</name>
</gene>
<evidence type="ECO:0000313" key="1">
    <source>
        <dbReference type="EMBL" id="KEQ36295.1"/>
    </source>
</evidence>
<sequence length="38" mass="4441">MLAKNKLCQIQFQTFEHGKICYNNRKGGAHAQDFTSRR</sequence>
<evidence type="ECO:0000313" key="2">
    <source>
        <dbReference type="Proteomes" id="UP000028090"/>
    </source>
</evidence>
<proteinExistence type="predicted"/>
<organism evidence="1 2">
    <name type="scientific">Streptococcus mitis</name>
    <dbReference type="NCBI Taxonomy" id="28037"/>
    <lineage>
        <taxon>Bacteria</taxon>
        <taxon>Bacillati</taxon>
        <taxon>Bacillota</taxon>
        <taxon>Bacilli</taxon>
        <taxon>Lactobacillales</taxon>
        <taxon>Streptococcaceae</taxon>
        <taxon>Streptococcus</taxon>
        <taxon>Streptococcus mitis group</taxon>
    </lineage>
</organism>
<dbReference type="PATRIC" id="fig|28037.95.peg.629"/>
<dbReference type="EMBL" id="JPFU01000009">
    <property type="protein sequence ID" value="KEQ36295.1"/>
    <property type="molecule type" value="Genomic_DNA"/>
</dbReference>
<accession>A0A081Q022</accession>
<dbReference type="Proteomes" id="UP000028090">
    <property type="component" value="Unassembled WGS sequence"/>
</dbReference>
<comment type="caution">
    <text evidence="1">The sequence shown here is derived from an EMBL/GenBank/DDBJ whole genome shotgun (WGS) entry which is preliminary data.</text>
</comment>
<dbReference type="AlphaFoldDB" id="A0A081Q022"/>
<name>A0A081Q022_STRMT</name>
<protein>
    <submittedName>
        <fullName evidence="1">Response regulator</fullName>
    </submittedName>
</protein>
<reference evidence="1 2" key="1">
    <citation type="submission" date="2014-05" db="EMBL/GenBank/DDBJ databases">
        <authorList>
            <person name="Daugherty S.C."/>
            <person name="Tallon L.J."/>
            <person name="Sadzewicz L."/>
            <person name="Kilian M."/>
            <person name="Tettelin H."/>
        </authorList>
    </citation>
    <scope>NUCLEOTIDE SEQUENCE [LARGE SCALE GENOMIC DNA]</scope>
    <source>
        <strain evidence="1 2">SK629</strain>
    </source>
</reference>